<dbReference type="PROSITE" id="PS51186">
    <property type="entry name" value="GNAT"/>
    <property type="match status" value="1"/>
</dbReference>
<evidence type="ECO:0000259" key="3">
    <source>
        <dbReference type="PROSITE" id="PS51186"/>
    </source>
</evidence>
<proteinExistence type="predicted"/>
<dbReference type="EMBL" id="BAABAB010000002">
    <property type="protein sequence ID" value="GAA3604203.1"/>
    <property type="molecule type" value="Genomic_DNA"/>
</dbReference>
<dbReference type="Proteomes" id="UP001501490">
    <property type="component" value="Unassembled WGS sequence"/>
</dbReference>
<name>A0ABP6ZDD5_9ACTN</name>
<dbReference type="Gene3D" id="3.40.630.30">
    <property type="match status" value="1"/>
</dbReference>
<dbReference type="Pfam" id="PF08445">
    <property type="entry name" value="FR47"/>
    <property type="match status" value="1"/>
</dbReference>
<evidence type="ECO:0000256" key="2">
    <source>
        <dbReference type="ARBA" id="ARBA00023315"/>
    </source>
</evidence>
<gene>
    <name evidence="4" type="ORF">GCM10022236_02460</name>
</gene>
<dbReference type="SUPFAM" id="SSF55729">
    <property type="entry name" value="Acyl-CoA N-acyltransferases (Nat)"/>
    <property type="match status" value="1"/>
</dbReference>
<protein>
    <recommendedName>
        <fullName evidence="3">N-acetyltransferase domain-containing protein</fullName>
    </recommendedName>
</protein>
<comment type="caution">
    <text evidence="4">The sequence shown here is derived from an EMBL/GenBank/DDBJ whole genome shotgun (WGS) entry which is preliminary data.</text>
</comment>
<keyword evidence="2" id="KW-0012">Acyltransferase</keyword>
<dbReference type="InterPro" id="IPR050832">
    <property type="entry name" value="Bact_Acetyltransf"/>
</dbReference>
<accession>A0ABP6ZDD5</accession>
<keyword evidence="5" id="KW-1185">Reference proteome</keyword>
<sequence length="275" mass="28996">MAPERVGISSLLMAADSYLDSVPRPDADVVETGAFSLFVSRTPWSYYARPAISKRHPITASGFETLTGVCDKAEVELAIEWVHETHPELQQLAAKFGLPVTRHALMVLTATDPVHPATPIAKVRIVDAEDPALLQAQAVAAVSFTTGGTDAGPAGTADRESAAHALSPELTAHLRSRAQRGLTITAVAETDHGVMAAGCYQPIGDTAEILAVATLPAMRRRGLAAAVTATLTEHARERGIRLLLLSAQDDDVARVYQRVGFHRIGTTCAAGPPGA</sequence>
<reference evidence="5" key="1">
    <citation type="journal article" date="2019" name="Int. J. Syst. Evol. Microbiol.">
        <title>The Global Catalogue of Microorganisms (GCM) 10K type strain sequencing project: providing services to taxonomists for standard genome sequencing and annotation.</title>
        <authorList>
            <consortium name="The Broad Institute Genomics Platform"/>
            <consortium name="The Broad Institute Genome Sequencing Center for Infectious Disease"/>
            <person name="Wu L."/>
            <person name="Ma J."/>
        </authorList>
    </citation>
    <scope>NUCLEOTIDE SEQUENCE [LARGE SCALE GENOMIC DNA]</scope>
    <source>
        <strain evidence="5">JCM 16929</strain>
    </source>
</reference>
<evidence type="ECO:0000313" key="5">
    <source>
        <dbReference type="Proteomes" id="UP001501490"/>
    </source>
</evidence>
<dbReference type="PANTHER" id="PTHR43877">
    <property type="entry name" value="AMINOALKYLPHOSPHONATE N-ACETYLTRANSFERASE-RELATED-RELATED"/>
    <property type="match status" value="1"/>
</dbReference>
<organism evidence="4 5">
    <name type="scientific">Microlunatus ginsengisoli</name>
    <dbReference type="NCBI Taxonomy" id="363863"/>
    <lineage>
        <taxon>Bacteria</taxon>
        <taxon>Bacillati</taxon>
        <taxon>Actinomycetota</taxon>
        <taxon>Actinomycetes</taxon>
        <taxon>Propionibacteriales</taxon>
        <taxon>Propionibacteriaceae</taxon>
        <taxon>Microlunatus</taxon>
    </lineage>
</organism>
<dbReference type="CDD" id="cd04301">
    <property type="entry name" value="NAT_SF"/>
    <property type="match status" value="1"/>
</dbReference>
<dbReference type="InterPro" id="IPR016181">
    <property type="entry name" value="Acyl_CoA_acyltransferase"/>
</dbReference>
<dbReference type="InterPro" id="IPR000182">
    <property type="entry name" value="GNAT_dom"/>
</dbReference>
<dbReference type="InterPro" id="IPR013653">
    <property type="entry name" value="GCN5-like_dom"/>
</dbReference>
<keyword evidence="1" id="KW-0808">Transferase</keyword>
<feature type="domain" description="N-acetyltransferase" evidence="3">
    <location>
        <begin position="121"/>
        <end position="275"/>
    </location>
</feature>
<evidence type="ECO:0000256" key="1">
    <source>
        <dbReference type="ARBA" id="ARBA00022679"/>
    </source>
</evidence>
<evidence type="ECO:0000313" key="4">
    <source>
        <dbReference type="EMBL" id="GAA3604203.1"/>
    </source>
</evidence>